<proteinExistence type="predicted"/>
<gene>
    <name evidence="3" type="ORF">SAMN04490220_3653</name>
</gene>
<keyword evidence="2" id="KW-1133">Transmembrane helix</keyword>
<dbReference type="AlphaFoldDB" id="A0A1H4YDW5"/>
<evidence type="ECO:0000256" key="1">
    <source>
        <dbReference type="SAM" id="MobiDB-lite"/>
    </source>
</evidence>
<dbReference type="Proteomes" id="UP000183407">
    <property type="component" value="Unassembled WGS sequence"/>
</dbReference>
<reference evidence="4" key="1">
    <citation type="submission" date="2016-10" db="EMBL/GenBank/DDBJ databases">
        <authorList>
            <person name="Varghese N."/>
        </authorList>
    </citation>
    <scope>NUCLEOTIDE SEQUENCE [LARGE SCALE GENOMIC DNA]</scope>
    <source>
        <strain evidence="4">DSM 44719</strain>
    </source>
</reference>
<evidence type="ECO:0000256" key="2">
    <source>
        <dbReference type="SAM" id="Phobius"/>
    </source>
</evidence>
<feature type="region of interest" description="Disordered" evidence="1">
    <location>
        <begin position="1"/>
        <end position="21"/>
    </location>
</feature>
<feature type="transmembrane region" description="Helical" evidence="2">
    <location>
        <begin position="421"/>
        <end position="445"/>
    </location>
</feature>
<feature type="transmembrane region" description="Helical" evidence="2">
    <location>
        <begin position="46"/>
        <end position="65"/>
    </location>
</feature>
<protein>
    <submittedName>
        <fullName evidence="3">Uncharacterized protein</fullName>
    </submittedName>
</protein>
<feature type="transmembrane region" description="Helical" evidence="2">
    <location>
        <begin position="220"/>
        <end position="240"/>
    </location>
</feature>
<accession>A0A1H4YDW5</accession>
<keyword evidence="2" id="KW-0472">Membrane</keyword>
<feature type="transmembrane region" description="Helical" evidence="2">
    <location>
        <begin position="252"/>
        <end position="272"/>
    </location>
</feature>
<keyword evidence="2" id="KW-0812">Transmembrane</keyword>
<evidence type="ECO:0000313" key="3">
    <source>
        <dbReference type="EMBL" id="SED15341.1"/>
    </source>
</evidence>
<name>A0A1H4YDW5_RHOJO</name>
<evidence type="ECO:0000313" key="4">
    <source>
        <dbReference type="Proteomes" id="UP000183407"/>
    </source>
</evidence>
<organism evidence="3 4">
    <name type="scientific">Rhodococcus jostii</name>
    <dbReference type="NCBI Taxonomy" id="132919"/>
    <lineage>
        <taxon>Bacteria</taxon>
        <taxon>Bacillati</taxon>
        <taxon>Actinomycetota</taxon>
        <taxon>Actinomycetes</taxon>
        <taxon>Mycobacteriales</taxon>
        <taxon>Nocardiaceae</taxon>
        <taxon>Rhodococcus</taxon>
    </lineage>
</organism>
<dbReference type="EMBL" id="FNTL01000004">
    <property type="protein sequence ID" value="SED15341.1"/>
    <property type="molecule type" value="Genomic_DNA"/>
</dbReference>
<sequence>MVLREAPSIEPHGSRALSAAADDDVDPAVARRKELRAFLASTPAKLTALGALLVLLTLTAGFVAASTVNGREATLDSVLAETEPLSFSAQNLYSALSVADAAATTAFISGGLEPPELRDTYSQAIGTASADLVYASGGLAASDVDSRRLLASISTELSVYSGLVETARANNRTGHPVGAAYLSEASTLMQTSMLPMAQELHALQESDVADTQRNYSRPPWFALILILVALVALLVVQIVIARLSRRTFNLGLMLASACTAILLVWMLVAGLVSSLETNRALTQGARPMHELTAARILAQQARTEETLKLVRRDSNGDYDAIFEDKSSRLDDLLSQYPREDRAVGRDEVARAQEAWTGWSSAHDRMNEILARGDFVTAATVAIGPGPSDSAAQFTAVDDALTDGIASARDHLRSNVASAARVLTALGSGALVLTLIAFAGIIIGLWPRLREYQ</sequence>